<feature type="active site" evidence="10">
    <location>
        <position position="20"/>
    </location>
</feature>
<dbReference type="Proteomes" id="UP000646426">
    <property type="component" value="Unassembled WGS sequence"/>
</dbReference>
<evidence type="ECO:0000256" key="9">
    <source>
        <dbReference type="ARBA" id="ARBA00032554"/>
    </source>
</evidence>
<evidence type="ECO:0000256" key="3">
    <source>
        <dbReference type="ARBA" id="ARBA00017473"/>
    </source>
</evidence>
<evidence type="ECO:0000256" key="7">
    <source>
        <dbReference type="ARBA" id="ARBA00022840"/>
    </source>
</evidence>
<organism evidence="13 14">
    <name type="scientific">Cognatilysobacter bugurensis</name>
    <dbReference type="NCBI Taxonomy" id="543356"/>
    <lineage>
        <taxon>Bacteria</taxon>
        <taxon>Pseudomonadati</taxon>
        <taxon>Pseudomonadota</taxon>
        <taxon>Gammaproteobacteria</taxon>
        <taxon>Lysobacterales</taxon>
        <taxon>Lysobacteraceae</taxon>
        <taxon>Cognatilysobacter</taxon>
    </lineage>
</organism>
<keyword evidence="5 10" id="KW-0547">Nucleotide-binding</keyword>
<dbReference type="InterPro" id="IPR004424">
    <property type="entry name" value="IspE"/>
</dbReference>
<dbReference type="InterPro" id="IPR036554">
    <property type="entry name" value="GHMP_kinase_C_sf"/>
</dbReference>
<evidence type="ECO:0000256" key="6">
    <source>
        <dbReference type="ARBA" id="ARBA00022777"/>
    </source>
</evidence>
<evidence type="ECO:0000256" key="8">
    <source>
        <dbReference type="ARBA" id="ARBA00023229"/>
    </source>
</evidence>
<keyword evidence="4 10" id="KW-0808">Transferase</keyword>
<feature type="domain" description="GHMP kinase N-terminal" evidence="11">
    <location>
        <begin position="77"/>
        <end position="153"/>
    </location>
</feature>
<comment type="caution">
    <text evidence="13">The sequence shown here is derived from an EMBL/GenBank/DDBJ whole genome shotgun (WGS) entry which is preliminary data.</text>
</comment>
<evidence type="ECO:0000256" key="1">
    <source>
        <dbReference type="ARBA" id="ARBA00009684"/>
    </source>
</evidence>
<feature type="active site" evidence="10">
    <location>
        <position position="146"/>
    </location>
</feature>
<evidence type="ECO:0000313" key="14">
    <source>
        <dbReference type="Proteomes" id="UP000646426"/>
    </source>
</evidence>
<comment type="similarity">
    <text evidence="1 10">Belongs to the GHMP kinase family. IspE subfamily.</text>
</comment>
<feature type="domain" description="GHMP kinase C-terminal" evidence="12">
    <location>
        <begin position="211"/>
        <end position="269"/>
    </location>
</feature>
<dbReference type="AlphaFoldDB" id="A0A918T3C0"/>
<evidence type="ECO:0000256" key="4">
    <source>
        <dbReference type="ARBA" id="ARBA00022679"/>
    </source>
</evidence>
<accession>A0A918T3C0</accession>
<keyword evidence="14" id="KW-1185">Reference proteome</keyword>
<dbReference type="InterPro" id="IPR013750">
    <property type="entry name" value="GHMP_kinase_C_dom"/>
</dbReference>
<feature type="binding site" evidence="10">
    <location>
        <begin position="104"/>
        <end position="114"/>
    </location>
    <ligand>
        <name>ATP</name>
        <dbReference type="ChEBI" id="CHEBI:30616"/>
    </ligand>
</feature>
<dbReference type="PANTHER" id="PTHR43527:SF2">
    <property type="entry name" value="4-DIPHOSPHOCYTIDYL-2-C-METHYL-D-ERYTHRITOL KINASE, CHLOROPLASTIC"/>
    <property type="match status" value="1"/>
</dbReference>
<comment type="catalytic activity">
    <reaction evidence="10">
        <text>4-CDP-2-C-methyl-D-erythritol + ATP = 4-CDP-2-C-methyl-D-erythritol 2-phosphate + ADP + H(+)</text>
        <dbReference type="Rhea" id="RHEA:18437"/>
        <dbReference type="ChEBI" id="CHEBI:15378"/>
        <dbReference type="ChEBI" id="CHEBI:30616"/>
        <dbReference type="ChEBI" id="CHEBI:57823"/>
        <dbReference type="ChEBI" id="CHEBI:57919"/>
        <dbReference type="ChEBI" id="CHEBI:456216"/>
        <dbReference type="EC" id="2.7.1.148"/>
    </reaction>
</comment>
<keyword evidence="8 10" id="KW-0414">Isoprene biosynthesis</keyword>
<dbReference type="InterPro" id="IPR006204">
    <property type="entry name" value="GHMP_kinase_N_dom"/>
</dbReference>
<dbReference type="RefSeq" id="WP_189457847.1">
    <property type="nucleotide sequence ID" value="NZ_BMYD01000007.1"/>
</dbReference>
<dbReference type="Gene3D" id="3.30.230.10">
    <property type="match status" value="1"/>
</dbReference>
<dbReference type="GO" id="GO:0019288">
    <property type="term" value="P:isopentenyl diphosphate biosynthetic process, methylerythritol 4-phosphate pathway"/>
    <property type="evidence" value="ECO:0007669"/>
    <property type="project" value="UniProtKB-UniRule"/>
</dbReference>
<comment type="pathway">
    <text evidence="10">Isoprenoid biosynthesis; isopentenyl diphosphate biosynthesis via DXP pathway; isopentenyl diphosphate from 1-deoxy-D-xylulose 5-phosphate: step 3/6.</text>
</comment>
<dbReference type="GO" id="GO:0050515">
    <property type="term" value="F:4-(cytidine 5'-diphospho)-2-C-methyl-D-erythritol kinase activity"/>
    <property type="evidence" value="ECO:0007669"/>
    <property type="project" value="UniProtKB-UniRule"/>
</dbReference>
<dbReference type="InterPro" id="IPR020568">
    <property type="entry name" value="Ribosomal_Su5_D2-typ_SF"/>
</dbReference>
<dbReference type="EC" id="2.7.1.148" evidence="2 10"/>
<dbReference type="EMBL" id="BMYD01000007">
    <property type="protein sequence ID" value="GHA89509.1"/>
    <property type="molecule type" value="Genomic_DNA"/>
</dbReference>
<dbReference type="GO" id="GO:0016114">
    <property type="term" value="P:terpenoid biosynthetic process"/>
    <property type="evidence" value="ECO:0007669"/>
    <property type="project" value="UniProtKB-UniRule"/>
</dbReference>
<gene>
    <name evidence="10 13" type="primary">ispE</name>
    <name evidence="13" type="ORF">GCM10007067_29210</name>
</gene>
<proteinExistence type="inferred from homology"/>
<dbReference type="GO" id="GO:0005524">
    <property type="term" value="F:ATP binding"/>
    <property type="evidence" value="ECO:0007669"/>
    <property type="project" value="UniProtKB-UniRule"/>
</dbReference>
<dbReference type="HAMAP" id="MF_00061">
    <property type="entry name" value="IspE"/>
    <property type="match status" value="1"/>
</dbReference>
<evidence type="ECO:0000256" key="2">
    <source>
        <dbReference type="ARBA" id="ARBA00012052"/>
    </source>
</evidence>
<evidence type="ECO:0000259" key="11">
    <source>
        <dbReference type="Pfam" id="PF00288"/>
    </source>
</evidence>
<evidence type="ECO:0000256" key="10">
    <source>
        <dbReference type="HAMAP-Rule" id="MF_00061"/>
    </source>
</evidence>
<name>A0A918T3C0_9GAMM</name>
<dbReference type="SUPFAM" id="SSF54211">
    <property type="entry name" value="Ribosomal protein S5 domain 2-like"/>
    <property type="match status" value="1"/>
</dbReference>
<dbReference type="Gene3D" id="3.30.70.890">
    <property type="entry name" value="GHMP kinase, C-terminal domain"/>
    <property type="match status" value="1"/>
</dbReference>
<dbReference type="PANTHER" id="PTHR43527">
    <property type="entry name" value="4-DIPHOSPHOCYTIDYL-2-C-METHYL-D-ERYTHRITOL KINASE, CHLOROPLASTIC"/>
    <property type="match status" value="1"/>
</dbReference>
<reference evidence="13" key="2">
    <citation type="submission" date="2020-09" db="EMBL/GenBank/DDBJ databases">
        <authorList>
            <person name="Sun Q."/>
            <person name="Kim S."/>
        </authorList>
    </citation>
    <scope>NUCLEOTIDE SEQUENCE</scope>
    <source>
        <strain evidence="13">KCTC 23077</strain>
    </source>
</reference>
<dbReference type="Pfam" id="PF08544">
    <property type="entry name" value="GHMP_kinases_C"/>
    <property type="match status" value="1"/>
</dbReference>
<dbReference type="Pfam" id="PF00288">
    <property type="entry name" value="GHMP_kinases_N"/>
    <property type="match status" value="1"/>
</dbReference>
<evidence type="ECO:0000313" key="13">
    <source>
        <dbReference type="EMBL" id="GHA89509.1"/>
    </source>
</evidence>
<dbReference type="PIRSF" id="PIRSF010376">
    <property type="entry name" value="IspE"/>
    <property type="match status" value="1"/>
</dbReference>
<comment type="function">
    <text evidence="10">Catalyzes the phosphorylation of the position 2 hydroxy group of 4-diphosphocytidyl-2C-methyl-D-erythritol.</text>
</comment>
<evidence type="ECO:0000259" key="12">
    <source>
        <dbReference type="Pfam" id="PF08544"/>
    </source>
</evidence>
<keyword evidence="7 10" id="KW-0067">ATP-binding</keyword>
<sequence length="301" mass="31696">MSASRLPRGAGWSYWPAPAKLNLFLRITGRRTDGYHLLQTVFRLLDWGDEVALQVRDDGRIERIGESLPGIDEADDLLVRAARLLQTATNSRKGASIAVDKRIPAGGGFGGGSSDAATVLLALDALWDTRLGVDALAQLGLQLGADVPVFVRGENAWAEGVGEALASIDLPPRAYLLADPGVHAPTATLFAAPELTRDAQPVRMCDFVLGEPLGNAFEPVLRRREPAVEAAFDALARVGAPQLTGSGSGCFVEFATCEAAEAARSALPTGLKAWVAQGAARSPLSVALERWHAAAKSPGTD</sequence>
<reference evidence="13" key="1">
    <citation type="journal article" date="2014" name="Int. J. Syst. Evol. Microbiol.">
        <title>Complete genome sequence of Corynebacterium casei LMG S-19264T (=DSM 44701T), isolated from a smear-ripened cheese.</title>
        <authorList>
            <consortium name="US DOE Joint Genome Institute (JGI-PGF)"/>
            <person name="Walter F."/>
            <person name="Albersmeier A."/>
            <person name="Kalinowski J."/>
            <person name="Ruckert C."/>
        </authorList>
    </citation>
    <scope>NUCLEOTIDE SEQUENCE</scope>
    <source>
        <strain evidence="13">KCTC 23077</strain>
    </source>
</reference>
<protein>
    <recommendedName>
        <fullName evidence="3 10">4-diphosphocytidyl-2-C-methyl-D-erythritol kinase</fullName>
        <shortName evidence="10">CMK</shortName>
        <ecNumber evidence="2 10">2.7.1.148</ecNumber>
    </recommendedName>
    <alternativeName>
        <fullName evidence="9 10">4-(cytidine-5'-diphospho)-2-C-methyl-D-erythritol kinase</fullName>
    </alternativeName>
</protein>
<keyword evidence="6 10" id="KW-0418">Kinase</keyword>
<dbReference type="SUPFAM" id="SSF55060">
    <property type="entry name" value="GHMP Kinase, C-terminal domain"/>
    <property type="match status" value="1"/>
</dbReference>
<dbReference type="NCBIfam" id="TIGR00154">
    <property type="entry name" value="ispE"/>
    <property type="match status" value="1"/>
</dbReference>
<dbReference type="InterPro" id="IPR014721">
    <property type="entry name" value="Ribsml_uS5_D2-typ_fold_subgr"/>
</dbReference>
<evidence type="ECO:0000256" key="5">
    <source>
        <dbReference type="ARBA" id="ARBA00022741"/>
    </source>
</evidence>